<gene>
    <name evidence="7" type="ORF">ACJIZ3_024895</name>
</gene>
<organism evidence="7 8">
    <name type="scientific">Penstemon smallii</name>
    <dbReference type="NCBI Taxonomy" id="265156"/>
    <lineage>
        <taxon>Eukaryota</taxon>
        <taxon>Viridiplantae</taxon>
        <taxon>Streptophyta</taxon>
        <taxon>Embryophyta</taxon>
        <taxon>Tracheophyta</taxon>
        <taxon>Spermatophyta</taxon>
        <taxon>Magnoliopsida</taxon>
        <taxon>eudicotyledons</taxon>
        <taxon>Gunneridae</taxon>
        <taxon>Pentapetalae</taxon>
        <taxon>asterids</taxon>
        <taxon>lamiids</taxon>
        <taxon>Lamiales</taxon>
        <taxon>Plantaginaceae</taxon>
        <taxon>Cheloneae</taxon>
        <taxon>Penstemon</taxon>
    </lineage>
</organism>
<dbReference type="Pfam" id="PF00249">
    <property type="entry name" value="Myb_DNA-binding"/>
    <property type="match status" value="1"/>
</dbReference>
<dbReference type="Gene3D" id="1.10.10.60">
    <property type="entry name" value="Homeodomain-like"/>
    <property type="match status" value="1"/>
</dbReference>
<dbReference type="InterPro" id="IPR009057">
    <property type="entry name" value="Homeodomain-like_sf"/>
</dbReference>
<comment type="subcellular location">
    <subcellularLocation>
        <location evidence="1">Nucleus</location>
    </subcellularLocation>
</comment>
<feature type="domain" description="SANT" evidence="6">
    <location>
        <begin position="2"/>
        <end position="57"/>
    </location>
</feature>
<dbReference type="PANTHER" id="PTHR43952:SF75">
    <property type="entry name" value="PROTEIN RADIALIS-LIKE 6"/>
    <property type="match status" value="1"/>
</dbReference>
<keyword evidence="2" id="KW-0217">Developmental protein</keyword>
<dbReference type="FunFam" id="1.10.10.60:FF:000154">
    <property type="entry name" value="Transcription factor SRM1"/>
    <property type="match status" value="1"/>
</dbReference>
<comment type="caution">
    <text evidence="7">The sequence shown here is derived from an EMBL/GenBank/DDBJ whole genome shotgun (WGS) entry which is preliminary data.</text>
</comment>
<dbReference type="PANTHER" id="PTHR43952">
    <property type="entry name" value="MYB FAMILY TRANSCRIPTION FACTOR-RELATED"/>
    <property type="match status" value="1"/>
</dbReference>
<dbReference type="Proteomes" id="UP001634393">
    <property type="component" value="Unassembled WGS sequence"/>
</dbReference>
<dbReference type="GO" id="GO:0009908">
    <property type="term" value="P:flower development"/>
    <property type="evidence" value="ECO:0007669"/>
    <property type="project" value="UniProtKB-ARBA"/>
</dbReference>
<protein>
    <recommendedName>
        <fullName evidence="6">SANT domain-containing protein</fullName>
    </recommendedName>
</protein>
<dbReference type="InterPro" id="IPR001005">
    <property type="entry name" value="SANT/Myb"/>
</dbReference>
<dbReference type="CDD" id="cd00167">
    <property type="entry name" value="SANT"/>
    <property type="match status" value="1"/>
</dbReference>
<dbReference type="InterPro" id="IPR044636">
    <property type="entry name" value="RADIALIS-like"/>
</dbReference>
<evidence type="ECO:0000313" key="7">
    <source>
        <dbReference type="EMBL" id="KAL3840304.1"/>
    </source>
</evidence>
<dbReference type="PROSITE" id="PS51293">
    <property type="entry name" value="SANT"/>
    <property type="match status" value="1"/>
</dbReference>
<accession>A0ABD3TT68</accession>
<sequence length="154" mass="17764">MGSNSTWTAKQNKLFENALAIYDKDTPDRWQNLAKAVGGKTVEEVKCHYEKLVEDIKHIERGEVFNQVYIYVNSPATAHESNEYDNLIKFVFLSYDKIYSSRKCLPLKLVFGIPTRSYNMNQMSITVGVFVLKIGRFKADNDFKGKMDISFNNM</sequence>
<dbReference type="AlphaFoldDB" id="A0ABD3TT68"/>
<dbReference type="GO" id="GO:0048262">
    <property type="term" value="P:determination of dorsal/ventral asymmetry"/>
    <property type="evidence" value="ECO:0007669"/>
    <property type="project" value="UniProtKB-ARBA"/>
</dbReference>
<evidence type="ECO:0000259" key="6">
    <source>
        <dbReference type="PROSITE" id="PS51293"/>
    </source>
</evidence>
<keyword evidence="4" id="KW-0804">Transcription</keyword>
<dbReference type="SUPFAM" id="SSF46689">
    <property type="entry name" value="Homeodomain-like"/>
    <property type="match status" value="1"/>
</dbReference>
<evidence type="ECO:0000256" key="5">
    <source>
        <dbReference type="ARBA" id="ARBA00023242"/>
    </source>
</evidence>
<evidence type="ECO:0000313" key="8">
    <source>
        <dbReference type="Proteomes" id="UP001634393"/>
    </source>
</evidence>
<evidence type="ECO:0000256" key="1">
    <source>
        <dbReference type="ARBA" id="ARBA00004123"/>
    </source>
</evidence>
<dbReference type="InterPro" id="IPR017884">
    <property type="entry name" value="SANT_dom"/>
</dbReference>
<keyword evidence="3" id="KW-0805">Transcription regulation</keyword>
<proteinExistence type="predicted"/>
<reference evidence="7 8" key="1">
    <citation type="submission" date="2024-12" db="EMBL/GenBank/DDBJ databases">
        <title>The unique morphological basis and parallel evolutionary history of personate flowers in Penstemon.</title>
        <authorList>
            <person name="Depatie T.H."/>
            <person name="Wessinger C.A."/>
        </authorList>
    </citation>
    <scope>NUCLEOTIDE SEQUENCE [LARGE SCALE GENOMIC DNA]</scope>
    <source>
        <strain evidence="7">WTNN_2</strain>
        <tissue evidence="7">Leaf</tissue>
    </source>
</reference>
<dbReference type="EMBL" id="JBJXBP010000003">
    <property type="protein sequence ID" value="KAL3840304.1"/>
    <property type="molecule type" value="Genomic_DNA"/>
</dbReference>
<evidence type="ECO:0000256" key="2">
    <source>
        <dbReference type="ARBA" id="ARBA00022473"/>
    </source>
</evidence>
<keyword evidence="5" id="KW-0539">Nucleus</keyword>
<evidence type="ECO:0000256" key="4">
    <source>
        <dbReference type="ARBA" id="ARBA00023163"/>
    </source>
</evidence>
<name>A0ABD3TT68_9LAMI</name>
<keyword evidence="8" id="KW-1185">Reference proteome</keyword>
<dbReference type="GO" id="GO:0005634">
    <property type="term" value="C:nucleus"/>
    <property type="evidence" value="ECO:0007669"/>
    <property type="project" value="UniProtKB-SubCell"/>
</dbReference>
<dbReference type="SMART" id="SM00717">
    <property type="entry name" value="SANT"/>
    <property type="match status" value="1"/>
</dbReference>
<evidence type="ECO:0000256" key="3">
    <source>
        <dbReference type="ARBA" id="ARBA00023015"/>
    </source>
</evidence>